<proteinExistence type="predicted"/>
<name>A0AAE6JI08_9SPHI</name>
<evidence type="ECO:0000313" key="4">
    <source>
        <dbReference type="Proteomes" id="UP000663940"/>
    </source>
</evidence>
<dbReference type="EMBL" id="CP043451">
    <property type="protein sequence ID" value="QEM05981.1"/>
    <property type="molecule type" value="Genomic_DNA"/>
</dbReference>
<protein>
    <recommendedName>
        <fullName evidence="5">Thiopeptide-type bacteriocin biosynthesis domain-containing protein</fullName>
    </recommendedName>
</protein>
<reference evidence="1 3" key="1">
    <citation type="submission" date="2019-08" db="EMBL/GenBank/DDBJ databases">
        <title>Comparative genome analysis confer to the adaptation heavy metal polluted environment.</title>
        <authorList>
            <person name="Li Y."/>
        </authorList>
    </citation>
    <scope>NUCLEOTIDE SEQUENCE [LARGE SCALE GENOMIC DNA]</scope>
    <source>
        <strain evidence="1 3">P2</strain>
    </source>
</reference>
<dbReference type="Proteomes" id="UP000250557">
    <property type="component" value="Chromosome"/>
</dbReference>
<gene>
    <name evidence="1" type="ORF">DIU31_021625</name>
    <name evidence="2" type="ORF">J3L21_05850</name>
</gene>
<dbReference type="Proteomes" id="UP000663940">
    <property type="component" value="Chromosome"/>
</dbReference>
<dbReference type="RefSeq" id="WP_112657519.1">
    <property type="nucleotide sequence ID" value="NZ_CP043451.1"/>
</dbReference>
<organism evidence="1 3">
    <name type="scientific">Mucilaginibacter rubeus</name>
    <dbReference type="NCBI Taxonomy" id="2027860"/>
    <lineage>
        <taxon>Bacteria</taxon>
        <taxon>Pseudomonadati</taxon>
        <taxon>Bacteroidota</taxon>
        <taxon>Sphingobacteriia</taxon>
        <taxon>Sphingobacteriales</taxon>
        <taxon>Sphingobacteriaceae</taxon>
        <taxon>Mucilaginibacter</taxon>
    </lineage>
</organism>
<evidence type="ECO:0000313" key="2">
    <source>
        <dbReference type="EMBL" id="QTE51495.1"/>
    </source>
</evidence>
<dbReference type="AlphaFoldDB" id="A0AAE6JI08"/>
<evidence type="ECO:0008006" key="5">
    <source>
        <dbReference type="Google" id="ProtNLM"/>
    </source>
</evidence>
<evidence type="ECO:0000313" key="3">
    <source>
        <dbReference type="Proteomes" id="UP000250557"/>
    </source>
</evidence>
<accession>A0AAE6JI08</accession>
<evidence type="ECO:0000313" key="1">
    <source>
        <dbReference type="EMBL" id="QEM05981.1"/>
    </source>
</evidence>
<keyword evidence="4" id="KW-1185">Reference proteome</keyword>
<reference evidence="2 4" key="2">
    <citation type="submission" date="2021-03" db="EMBL/GenBank/DDBJ databases">
        <title>Mucilaginibacter strains isolated from gold and copper mining confer multi heavy-metal resistance.</title>
        <authorList>
            <person name="Li Y."/>
        </authorList>
    </citation>
    <scope>NUCLEOTIDE SEQUENCE [LARGE SCALE GENOMIC DNA]</scope>
    <source>
        <strain evidence="2 4">P2-4</strain>
    </source>
</reference>
<dbReference type="EMBL" id="CP071880">
    <property type="protein sequence ID" value="QTE51495.1"/>
    <property type="molecule type" value="Genomic_DNA"/>
</dbReference>
<sequence length="281" mass="32303">MTNRTLIRFSIYYADQAWQELIKNVIAPFLKQNQAFIAHFYIFLSNYRGDHIKLILEPEKGYKTALINSFRTQVLHFLAEMPSSEPSIRFTPGKSIWMNYANNSFEINNYDTYFLTDASPLLDFTRATSRMILNQFLSGQIEEMEDIINLATHLLLKLISNHVDTQTNAFFDSMVKQLINDLGASSDSETIDQVLEDSAEAATHNKHILLSFCAYNTVDEESSLEDQIILSTWLIQGQKLISGEGGKKFIETFCYQIGLSELSKLYVLNLIGHFWRHSRQS</sequence>